<keyword evidence="10 13" id="KW-0521">NADP</keyword>
<evidence type="ECO:0000256" key="2">
    <source>
        <dbReference type="ARBA" id="ARBA00004882"/>
    </source>
</evidence>
<comment type="similarity">
    <text evidence="5 13">In the C-terminal section; belongs to the HTP reductase family.</text>
</comment>
<dbReference type="SUPFAM" id="SSF53597">
    <property type="entry name" value="Dihydrofolate reductase-like"/>
    <property type="match status" value="1"/>
</dbReference>
<feature type="binding site" evidence="15">
    <location>
        <position position="206"/>
    </location>
    <ligand>
        <name>substrate</name>
    </ligand>
</feature>
<evidence type="ECO:0000256" key="8">
    <source>
        <dbReference type="ARBA" id="ARBA00022801"/>
    </source>
</evidence>
<dbReference type="UniPathway" id="UPA00275">
    <property type="reaction ID" value="UER00401"/>
</dbReference>
<organism evidence="18 19">
    <name type="scientific">Apibacter adventoris</name>
    <dbReference type="NCBI Taxonomy" id="1679466"/>
    <lineage>
        <taxon>Bacteria</taxon>
        <taxon>Pseudomonadati</taxon>
        <taxon>Bacteroidota</taxon>
        <taxon>Flavobacteriia</taxon>
        <taxon>Flavobacteriales</taxon>
        <taxon>Weeksellaceae</taxon>
        <taxon>Apibacter</taxon>
    </lineage>
</organism>
<feature type="active site" description="Proton donor" evidence="14">
    <location>
        <position position="54"/>
    </location>
</feature>
<feature type="binding site" evidence="15">
    <location>
        <position position="176"/>
    </location>
    <ligand>
        <name>NADP(+)</name>
        <dbReference type="ChEBI" id="CHEBI:58349"/>
    </ligand>
</feature>
<feature type="binding site" evidence="16">
    <location>
        <position position="52"/>
    </location>
    <ligand>
        <name>Zn(2+)</name>
        <dbReference type="ChEBI" id="CHEBI:29105"/>
        <note>catalytic</note>
    </ligand>
</feature>
<evidence type="ECO:0000256" key="6">
    <source>
        <dbReference type="ARBA" id="ARBA00022619"/>
    </source>
</evidence>
<dbReference type="PROSITE" id="PS51747">
    <property type="entry name" value="CYT_DCMP_DEAMINASES_2"/>
    <property type="match status" value="1"/>
</dbReference>
<comment type="catalytic activity">
    <reaction evidence="13">
        <text>5-amino-6-(5-phospho-D-ribitylamino)uracil + NADP(+) = 5-amino-6-(5-phospho-D-ribosylamino)uracil + NADPH + H(+)</text>
        <dbReference type="Rhea" id="RHEA:17845"/>
        <dbReference type="ChEBI" id="CHEBI:15378"/>
        <dbReference type="ChEBI" id="CHEBI:57783"/>
        <dbReference type="ChEBI" id="CHEBI:58349"/>
        <dbReference type="ChEBI" id="CHEBI:58421"/>
        <dbReference type="ChEBI" id="CHEBI:58453"/>
        <dbReference type="EC" id="1.1.1.193"/>
    </reaction>
</comment>
<reference evidence="18 19" key="1">
    <citation type="submission" date="2018-02" db="EMBL/GenBank/DDBJ databases">
        <title>Genome sequences of Apibacter spp., gut symbionts of Asian honey bees.</title>
        <authorList>
            <person name="Kwong W.K."/>
            <person name="Steele M.I."/>
            <person name="Moran N.A."/>
        </authorList>
    </citation>
    <scope>NUCLEOTIDE SEQUENCE [LARGE SCALE GENOMIC DNA]</scope>
    <source>
        <strain evidence="19">wkB301</strain>
    </source>
</reference>
<dbReference type="InterPro" id="IPR002734">
    <property type="entry name" value="RibDG_C"/>
</dbReference>
<evidence type="ECO:0000256" key="1">
    <source>
        <dbReference type="ARBA" id="ARBA00002151"/>
    </source>
</evidence>
<dbReference type="Proteomes" id="UP000238042">
    <property type="component" value="Unassembled WGS sequence"/>
</dbReference>
<sequence length="348" mass="39249">MESQDEKYMRRCIELAQNGLGSTYPNPLVGAVIVHNNCIIGEGWHHKAGKPHAEINAISSVKDLSLIKNSTIYVSLEPCAHYGKTPPCALKIIELQFKKVVVGMQDPDSNVNGKGIEMIKNAGIEIITNILEEECKNLNKRFLTYHLKKRPYIILKWAETLNKKIDNGTNRNKPFWISNPYSLQKIHQIRSQEQSILVGKRTALIDNPSLTSRYVSGNNPKRILIDKNLDIPLSYNILNSEASTIILNEKITSINNNLKYIQINFFNNYIQQIVNVLYKEKIQSVIIEGGRKTLQDFINSGLWDEAVITTSQNIVESGTDAPYLYGKITQQTSLGDNLITYLSNISSS</sequence>
<feature type="domain" description="CMP/dCMP-type deaminase" evidence="17">
    <location>
        <begin position="3"/>
        <end position="127"/>
    </location>
</feature>
<dbReference type="InterPro" id="IPR016192">
    <property type="entry name" value="APOBEC/CMP_deaminase_Zn-bd"/>
</dbReference>
<evidence type="ECO:0000256" key="13">
    <source>
        <dbReference type="PIRNR" id="PIRNR006769"/>
    </source>
</evidence>
<accession>A0A2S8A8Y8</accession>
<comment type="caution">
    <text evidence="18">The sequence shown here is derived from an EMBL/GenBank/DDBJ whole genome shotgun (WGS) entry which is preliminary data.</text>
</comment>
<evidence type="ECO:0000256" key="14">
    <source>
        <dbReference type="PIRSR" id="PIRSR006769-1"/>
    </source>
</evidence>
<dbReference type="PANTHER" id="PTHR38011">
    <property type="entry name" value="DIHYDROFOLATE REDUCTASE FAMILY PROTEIN (AFU_ORTHOLOGUE AFUA_8G06820)"/>
    <property type="match status" value="1"/>
</dbReference>
<evidence type="ECO:0000313" key="19">
    <source>
        <dbReference type="Proteomes" id="UP000238042"/>
    </source>
</evidence>
<dbReference type="EC" id="1.1.1.193" evidence="13"/>
<comment type="cofactor">
    <cofactor evidence="13 16">
        <name>Zn(2+)</name>
        <dbReference type="ChEBI" id="CHEBI:29105"/>
    </cofactor>
    <text evidence="13 16">Binds 1 zinc ion.</text>
</comment>
<dbReference type="InterPro" id="IPR050765">
    <property type="entry name" value="Riboflavin_Biosynth_HTPR"/>
</dbReference>
<keyword evidence="6 13" id="KW-0686">Riboflavin biosynthesis</keyword>
<evidence type="ECO:0000256" key="15">
    <source>
        <dbReference type="PIRSR" id="PIRSR006769-2"/>
    </source>
</evidence>
<dbReference type="CDD" id="cd01284">
    <property type="entry name" value="Riboflavin_deaminase-reductase"/>
    <property type="match status" value="1"/>
</dbReference>
<evidence type="ECO:0000256" key="4">
    <source>
        <dbReference type="ARBA" id="ARBA00005259"/>
    </source>
</evidence>
<keyword evidence="9 13" id="KW-0862">Zinc</keyword>
<dbReference type="InterPro" id="IPR024072">
    <property type="entry name" value="DHFR-like_dom_sf"/>
</dbReference>
<dbReference type="AlphaFoldDB" id="A0A2S8A8Y8"/>
<dbReference type="FunFam" id="3.40.140.10:FF:000025">
    <property type="entry name" value="Riboflavin biosynthesis protein RibD"/>
    <property type="match status" value="1"/>
</dbReference>
<dbReference type="Gene3D" id="3.40.140.10">
    <property type="entry name" value="Cytidine Deaminase, domain 2"/>
    <property type="match status" value="1"/>
</dbReference>
<keyword evidence="8 13" id="KW-0378">Hydrolase</keyword>
<comment type="pathway">
    <text evidence="2 13">Cofactor biosynthesis; riboflavin biosynthesis; 5-amino-6-(D-ribitylamino)uracil from GTP: step 2/4.</text>
</comment>
<protein>
    <recommendedName>
        <fullName evidence="13">Riboflavin biosynthesis protein RibD</fullName>
    </recommendedName>
    <domain>
        <recommendedName>
            <fullName evidence="13">Diaminohydroxyphosphoribosylaminopyrimidine deaminase</fullName>
            <shortName evidence="13">DRAP deaminase</shortName>
            <ecNumber evidence="13">3.5.4.26</ecNumber>
        </recommendedName>
        <alternativeName>
            <fullName evidence="13">Riboflavin-specific deaminase</fullName>
        </alternativeName>
    </domain>
    <domain>
        <recommendedName>
            <fullName evidence="13">5-amino-6-(5-phosphoribosylamino)uracil reductase</fullName>
            <ecNumber evidence="13">1.1.1.193</ecNumber>
        </recommendedName>
        <alternativeName>
            <fullName evidence="13">HTP reductase</fullName>
        </alternativeName>
    </domain>
</protein>
<evidence type="ECO:0000256" key="16">
    <source>
        <dbReference type="PIRSR" id="PIRSR006769-3"/>
    </source>
</evidence>
<dbReference type="Pfam" id="PF00383">
    <property type="entry name" value="dCMP_cyt_deam_1"/>
    <property type="match status" value="1"/>
</dbReference>
<evidence type="ECO:0000256" key="7">
    <source>
        <dbReference type="ARBA" id="ARBA00022723"/>
    </source>
</evidence>
<comment type="similarity">
    <text evidence="4 13">In the N-terminal section; belongs to the cytidine and deoxycytidylate deaminase family.</text>
</comment>
<feature type="binding site" evidence="15">
    <location>
        <position position="190"/>
    </location>
    <ligand>
        <name>substrate</name>
    </ligand>
</feature>
<feature type="binding site" evidence="16">
    <location>
        <position position="79"/>
    </location>
    <ligand>
        <name>Zn(2+)</name>
        <dbReference type="ChEBI" id="CHEBI:29105"/>
        <note>catalytic</note>
    </ligand>
</feature>
<feature type="binding site" evidence="15">
    <location>
        <position position="288"/>
    </location>
    <ligand>
        <name>substrate</name>
    </ligand>
</feature>
<dbReference type="PROSITE" id="PS00903">
    <property type="entry name" value="CYT_DCMP_DEAMINASES_1"/>
    <property type="match status" value="1"/>
</dbReference>
<feature type="binding site" evidence="16">
    <location>
        <position position="88"/>
    </location>
    <ligand>
        <name>Zn(2+)</name>
        <dbReference type="ChEBI" id="CHEBI:29105"/>
        <note>catalytic</note>
    </ligand>
</feature>
<proteinExistence type="inferred from homology"/>
<dbReference type="GO" id="GO:0008835">
    <property type="term" value="F:diaminohydroxyphosphoribosylaminopyrimidine deaminase activity"/>
    <property type="evidence" value="ECO:0007669"/>
    <property type="project" value="UniProtKB-EC"/>
</dbReference>
<evidence type="ECO:0000313" key="18">
    <source>
        <dbReference type="EMBL" id="PQL91044.1"/>
    </source>
</evidence>
<evidence type="ECO:0000256" key="9">
    <source>
        <dbReference type="ARBA" id="ARBA00022833"/>
    </source>
</evidence>
<comment type="function">
    <text evidence="1 13">Converts 2,5-diamino-6-(ribosylamino)-4(3h)-pyrimidinone 5'-phosphate into 5-amino-6-(ribosylamino)-2,4(1h,3h)-pyrimidinedione 5'-phosphate.</text>
</comment>
<evidence type="ECO:0000256" key="12">
    <source>
        <dbReference type="ARBA" id="ARBA00023268"/>
    </source>
</evidence>
<dbReference type="GO" id="GO:0009231">
    <property type="term" value="P:riboflavin biosynthetic process"/>
    <property type="evidence" value="ECO:0007669"/>
    <property type="project" value="UniProtKB-UniPathway"/>
</dbReference>
<comment type="catalytic activity">
    <reaction evidence="13">
        <text>2,5-diamino-6-hydroxy-4-(5-phosphoribosylamino)-pyrimidine + H2O + H(+) = 5-amino-6-(5-phospho-D-ribosylamino)uracil + NH4(+)</text>
        <dbReference type="Rhea" id="RHEA:21868"/>
        <dbReference type="ChEBI" id="CHEBI:15377"/>
        <dbReference type="ChEBI" id="CHEBI:15378"/>
        <dbReference type="ChEBI" id="CHEBI:28938"/>
        <dbReference type="ChEBI" id="CHEBI:58453"/>
        <dbReference type="ChEBI" id="CHEBI:58614"/>
        <dbReference type="EC" id="3.5.4.26"/>
    </reaction>
</comment>
<evidence type="ECO:0000256" key="10">
    <source>
        <dbReference type="ARBA" id="ARBA00022857"/>
    </source>
</evidence>
<dbReference type="PANTHER" id="PTHR38011:SF7">
    <property type="entry name" value="2,5-DIAMINO-6-RIBOSYLAMINO-4(3H)-PYRIMIDINONE 5'-PHOSPHATE REDUCTASE"/>
    <property type="match status" value="1"/>
</dbReference>
<dbReference type="GO" id="GO:0008703">
    <property type="term" value="F:5-amino-6-(5-phosphoribosylamino)uracil reductase activity"/>
    <property type="evidence" value="ECO:0007669"/>
    <property type="project" value="UniProtKB-EC"/>
</dbReference>
<dbReference type="EC" id="3.5.4.26" evidence="13"/>
<dbReference type="SUPFAM" id="SSF53927">
    <property type="entry name" value="Cytidine deaminase-like"/>
    <property type="match status" value="1"/>
</dbReference>
<dbReference type="OrthoDB" id="9800865at2"/>
<feature type="binding site" evidence="15">
    <location>
        <position position="158"/>
    </location>
    <ligand>
        <name>NADP(+)</name>
        <dbReference type="ChEBI" id="CHEBI:58349"/>
    </ligand>
</feature>
<gene>
    <name evidence="18" type="primary">ribD</name>
    <name evidence="18" type="ORF">C4S77_09320</name>
</gene>
<feature type="binding site" evidence="15">
    <location>
        <position position="202"/>
    </location>
    <ligand>
        <name>NADP(+)</name>
        <dbReference type="ChEBI" id="CHEBI:58349"/>
    </ligand>
</feature>
<comment type="pathway">
    <text evidence="3 13">Cofactor biosynthesis; riboflavin biosynthesis; 5-amino-6-(D-ribitylamino)uracil from GTP: step 3/4.</text>
</comment>
<keyword evidence="11 13" id="KW-0560">Oxidoreductase</keyword>
<keyword evidence="19" id="KW-1185">Reference proteome</keyword>
<dbReference type="InterPro" id="IPR004794">
    <property type="entry name" value="Eubact_RibD"/>
</dbReference>
<evidence type="ECO:0000256" key="3">
    <source>
        <dbReference type="ARBA" id="ARBA00004910"/>
    </source>
</evidence>
<dbReference type="GO" id="GO:0008270">
    <property type="term" value="F:zinc ion binding"/>
    <property type="evidence" value="ECO:0007669"/>
    <property type="project" value="InterPro"/>
</dbReference>
<dbReference type="InterPro" id="IPR002125">
    <property type="entry name" value="CMP_dCMP_dom"/>
</dbReference>
<keyword evidence="12" id="KW-0511">Multifunctional enzyme</keyword>
<dbReference type="RefSeq" id="WP_105247310.1">
    <property type="nucleotide sequence ID" value="NZ_PSZM01000043.1"/>
</dbReference>
<evidence type="ECO:0000256" key="11">
    <source>
        <dbReference type="ARBA" id="ARBA00023002"/>
    </source>
</evidence>
<feature type="binding site" evidence="15">
    <location>
        <position position="210"/>
    </location>
    <ligand>
        <name>substrate</name>
    </ligand>
</feature>
<name>A0A2S8A8Y8_9FLAO</name>
<feature type="binding site" evidence="15">
    <location>
        <position position="213"/>
    </location>
    <ligand>
        <name>substrate</name>
    </ligand>
</feature>
<dbReference type="NCBIfam" id="TIGR00326">
    <property type="entry name" value="eubact_ribD"/>
    <property type="match status" value="1"/>
</dbReference>
<dbReference type="EMBL" id="PSZM01000043">
    <property type="protein sequence ID" value="PQL91044.1"/>
    <property type="molecule type" value="Genomic_DNA"/>
</dbReference>
<evidence type="ECO:0000256" key="5">
    <source>
        <dbReference type="ARBA" id="ARBA00007417"/>
    </source>
</evidence>
<dbReference type="Pfam" id="PF01872">
    <property type="entry name" value="RibD_C"/>
    <property type="match status" value="1"/>
</dbReference>
<evidence type="ECO:0000259" key="17">
    <source>
        <dbReference type="PROSITE" id="PS51747"/>
    </source>
</evidence>
<dbReference type="InterPro" id="IPR016193">
    <property type="entry name" value="Cytidine_deaminase-like"/>
</dbReference>
<dbReference type="Gene3D" id="3.40.430.10">
    <property type="entry name" value="Dihydrofolate Reductase, subunit A"/>
    <property type="match status" value="1"/>
</dbReference>
<dbReference type="PIRSF" id="PIRSF006769">
    <property type="entry name" value="RibD"/>
    <property type="match status" value="1"/>
</dbReference>
<keyword evidence="7 13" id="KW-0479">Metal-binding</keyword>